<evidence type="ECO:0000313" key="3">
    <source>
        <dbReference type="Proteomes" id="UP001241072"/>
    </source>
</evidence>
<proteinExistence type="predicted"/>
<sequence>MRGRAIGMLGLGAIAVALTACTPPGLGEPEPTDDRTAIAEAGEIGVLADMTGTECAVAGAPWYLDDHQFDRDYSLAMMALDPEVASSGIGGNYALDLWADGRIRIATVGYTVSTTSKAVDETGAFDHIRLRGSEGSATAEWAEASDDGATVVFLDWSSDIVDSAPVWDDGTPYPGTLPAWQLPGQTGAVFECTEDGTGLWVRPTTPGYLDLYFVR</sequence>
<organism evidence="2 3">
    <name type="scientific">Antiquaquibacter soli</name>
    <dbReference type="NCBI Taxonomy" id="3064523"/>
    <lineage>
        <taxon>Bacteria</taxon>
        <taxon>Bacillati</taxon>
        <taxon>Actinomycetota</taxon>
        <taxon>Actinomycetes</taxon>
        <taxon>Micrococcales</taxon>
        <taxon>Microbacteriaceae</taxon>
        <taxon>Antiquaquibacter</taxon>
    </lineage>
</organism>
<accession>A0ABT9BQL2</accession>
<evidence type="ECO:0000256" key="1">
    <source>
        <dbReference type="SAM" id="SignalP"/>
    </source>
</evidence>
<feature type="chain" id="PRO_5045173304" evidence="1">
    <location>
        <begin position="20"/>
        <end position="215"/>
    </location>
</feature>
<dbReference type="PROSITE" id="PS51257">
    <property type="entry name" value="PROKAR_LIPOPROTEIN"/>
    <property type="match status" value="1"/>
</dbReference>
<gene>
    <name evidence="2" type="ORF">Q5716_13890</name>
</gene>
<keyword evidence="3" id="KW-1185">Reference proteome</keyword>
<name>A0ABT9BQL2_9MICO</name>
<comment type="caution">
    <text evidence="2">The sequence shown here is derived from an EMBL/GenBank/DDBJ whole genome shotgun (WGS) entry which is preliminary data.</text>
</comment>
<dbReference type="Proteomes" id="UP001241072">
    <property type="component" value="Unassembled WGS sequence"/>
</dbReference>
<dbReference type="RefSeq" id="WP_305003751.1">
    <property type="nucleotide sequence ID" value="NZ_JAUQUB010000004.1"/>
</dbReference>
<dbReference type="EMBL" id="JAUQUB010000004">
    <property type="protein sequence ID" value="MDO7883321.1"/>
    <property type="molecule type" value="Genomic_DNA"/>
</dbReference>
<keyword evidence="1" id="KW-0732">Signal</keyword>
<feature type="signal peptide" evidence="1">
    <location>
        <begin position="1"/>
        <end position="19"/>
    </location>
</feature>
<reference evidence="2 3" key="1">
    <citation type="submission" date="2023-07" db="EMBL/GenBank/DDBJ databases">
        <title>Protaetiibacter sp. nov WY-16 isolated from soil.</title>
        <authorList>
            <person name="Liu B."/>
            <person name="Wan Y."/>
        </authorList>
    </citation>
    <scope>NUCLEOTIDE SEQUENCE [LARGE SCALE GENOMIC DNA]</scope>
    <source>
        <strain evidence="2 3">WY-16</strain>
    </source>
</reference>
<evidence type="ECO:0000313" key="2">
    <source>
        <dbReference type="EMBL" id="MDO7883321.1"/>
    </source>
</evidence>
<protein>
    <submittedName>
        <fullName evidence="2">Uncharacterized protein</fullName>
    </submittedName>
</protein>